<keyword evidence="2" id="KW-0472">Membrane</keyword>
<dbReference type="Pfam" id="PF26153">
    <property type="entry name" value="LEA-2L_5"/>
    <property type="match status" value="1"/>
</dbReference>
<dbReference type="STRING" id="645134.A0A0L0HFH3"/>
<feature type="transmembrane region" description="Helical" evidence="2">
    <location>
        <begin position="42"/>
        <end position="65"/>
    </location>
</feature>
<dbReference type="GO" id="GO:0000329">
    <property type="term" value="C:fungal-type vacuole membrane"/>
    <property type="evidence" value="ECO:0007669"/>
    <property type="project" value="InterPro"/>
</dbReference>
<feature type="domain" description="Tag1-like fifth Ig-like" evidence="3">
    <location>
        <begin position="659"/>
        <end position="756"/>
    </location>
</feature>
<gene>
    <name evidence="4" type="ORF">SPPG_04556</name>
</gene>
<dbReference type="PANTHER" id="PTHR35895:SF1">
    <property type="entry name" value="LIPID-BINDING SERUM GLYCOPROTEIN C-TERMINAL DOMAIN-CONTAINING PROTEIN"/>
    <property type="match status" value="1"/>
</dbReference>
<dbReference type="EMBL" id="KQ257456">
    <property type="protein sequence ID" value="KND00221.1"/>
    <property type="molecule type" value="Genomic_DNA"/>
</dbReference>
<dbReference type="RefSeq" id="XP_016608260.1">
    <property type="nucleotide sequence ID" value="XM_016752790.1"/>
</dbReference>
<accession>A0A0L0HFH3</accession>
<sequence>MAEEPKPPTSDSFDAAPSLERYPTPRRPLLPKLGRTSRQRKIYICLFVTSVSLAIFLPILFLVIVPKIAQANINGSKLTLSSASISKATSSSFALSSQGFVEDAGSIDATISFVDGTVDVTWTGSGTNGTDVPLARILGMPDLVVKGAKGDLAIKDANVQIVDTAAMTKFARFMMLGADFEWRLNGKAQAKAFGMTIKGLTMDKTVKMKALNGLRNISITSFDLPRNDPAGGIQIVTTTLMDNPSPMTIELGTIEFSVSFEGATVGTLSAKNVTLVPGANSLPLSGRLLTGTTPTALKALSQMFTSYIAGQPANLTVTGTNVVPPSGAADWLVKGFQGIPLSVSLVPPVPQKLISDIKLGDMDVAFSPNDPSGLSAAVSVGSLTATFKSPLAFPLKINQVQQRITITSASTKEDIATLEAPTAEADGDSTKGTLSTKVAGGTLKAIPGKNAQFAEFMKGLLTGDTVPFPLKGSSTVQAATAAGVVTISNVPIVDSPTVKGMNSLRNIRINSVAIKGGSQAGIQLEIGTILGNPSQISLSGLGEITFDMVFQNQKVGTVSLPDTGIKRGENAITATALFNPAPDSADALAAGKVMLTNFLGGRTSTITINGTPQSGRIGSLAPALATLSIPTTLNGIQPTLIQSTTLSLNGVLGTIISQTASVTIALTNPFDAPFTLVSLDSTIKSSGQTIAAIESQTVSPAFTLQGKTSGSTPKIDLKLQINGAAITGLFQAVGGNLLVDVTAEMRVRVGSYETTIAYAQNGVRTSLGSLF</sequence>
<dbReference type="GeneID" id="27687998"/>
<dbReference type="Pfam" id="PF12505">
    <property type="entry name" value="DUF3712"/>
    <property type="match status" value="2"/>
</dbReference>
<proteinExistence type="predicted"/>
<dbReference type="InParanoid" id="A0A0L0HFH3"/>
<dbReference type="OMA" id="TIMWRVA"/>
<evidence type="ECO:0000256" key="1">
    <source>
        <dbReference type="SAM" id="MobiDB-lite"/>
    </source>
</evidence>
<keyword evidence="2" id="KW-0812">Transmembrane</keyword>
<keyword evidence="2" id="KW-1133">Transmembrane helix</keyword>
<dbReference type="PANTHER" id="PTHR35895">
    <property type="entry name" value="CHROMOSOME 16, WHOLE GENOME SHOTGUN SEQUENCE"/>
    <property type="match status" value="1"/>
</dbReference>
<reference evidence="4 5" key="1">
    <citation type="submission" date="2009-08" db="EMBL/GenBank/DDBJ databases">
        <title>The Genome Sequence of Spizellomyces punctatus strain DAOM BR117.</title>
        <authorList>
            <consortium name="The Broad Institute Genome Sequencing Platform"/>
            <person name="Russ C."/>
            <person name="Cuomo C."/>
            <person name="Shea T."/>
            <person name="Young S.K."/>
            <person name="Zeng Q."/>
            <person name="Koehrsen M."/>
            <person name="Haas B."/>
            <person name="Borodovsky M."/>
            <person name="Guigo R."/>
            <person name="Alvarado L."/>
            <person name="Berlin A."/>
            <person name="Bochicchio J."/>
            <person name="Borenstein D."/>
            <person name="Chapman S."/>
            <person name="Chen Z."/>
            <person name="Engels R."/>
            <person name="Freedman E."/>
            <person name="Gellesch M."/>
            <person name="Goldberg J."/>
            <person name="Griggs A."/>
            <person name="Gujja S."/>
            <person name="Heiman D."/>
            <person name="Hepburn T."/>
            <person name="Howarth C."/>
            <person name="Jen D."/>
            <person name="Larson L."/>
            <person name="Lewis B."/>
            <person name="Mehta T."/>
            <person name="Park D."/>
            <person name="Pearson M."/>
            <person name="Roberts A."/>
            <person name="Saif S."/>
            <person name="Shenoy N."/>
            <person name="Sisk P."/>
            <person name="Stolte C."/>
            <person name="Sykes S."/>
            <person name="Thomson T."/>
            <person name="Walk T."/>
            <person name="White J."/>
            <person name="Yandava C."/>
            <person name="Burger G."/>
            <person name="Gray M.W."/>
            <person name="Holland P.W.H."/>
            <person name="King N."/>
            <person name="Lang F.B.F."/>
            <person name="Roger A.J."/>
            <person name="Ruiz-Trillo I."/>
            <person name="Lander E."/>
            <person name="Nusbaum C."/>
        </authorList>
    </citation>
    <scope>NUCLEOTIDE SEQUENCE [LARGE SCALE GENOMIC DNA]</scope>
    <source>
        <strain evidence="4 5">DAOM BR117</strain>
    </source>
</reference>
<name>A0A0L0HFH3_SPIPD</name>
<evidence type="ECO:0000313" key="4">
    <source>
        <dbReference type="EMBL" id="KND00221.1"/>
    </source>
</evidence>
<evidence type="ECO:0000256" key="2">
    <source>
        <dbReference type="SAM" id="Phobius"/>
    </source>
</evidence>
<dbReference type="eggNOG" id="ENOG502RP6J">
    <property type="taxonomic scope" value="Eukaryota"/>
</dbReference>
<evidence type="ECO:0000313" key="5">
    <source>
        <dbReference type="Proteomes" id="UP000053201"/>
    </source>
</evidence>
<dbReference type="InterPro" id="IPR046368">
    <property type="entry name" value="Tag1"/>
</dbReference>
<organism evidence="4 5">
    <name type="scientific">Spizellomyces punctatus (strain DAOM BR117)</name>
    <dbReference type="NCBI Taxonomy" id="645134"/>
    <lineage>
        <taxon>Eukaryota</taxon>
        <taxon>Fungi</taxon>
        <taxon>Fungi incertae sedis</taxon>
        <taxon>Chytridiomycota</taxon>
        <taxon>Chytridiomycota incertae sedis</taxon>
        <taxon>Chytridiomycetes</taxon>
        <taxon>Spizellomycetales</taxon>
        <taxon>Spizellomycetaceae</taxon>
        <taxon>Spizellomyces</taxon>
    </lineage>
</organism>
<dbReference type="Proteomes" id="UP000053201">
    <property type="component" value="Unassembled WGS sequence"/>
</dbReference>
<dbReference type="InterPro" id="IPR059066">
    <property type="entry name" value="Ig_Tag1-like_5th"/>
</dbReference>
<protein>
    <recommendedName>
        <fullName evidence="3">Tag1-like fifth Ig-like domain-containing protein</fullName>
    </recommendedName>
</protein>
<dbReference type="InterPro" id="IPR022185">
    <property type="entry name" value="DUF3712"/>
</dbReference>
<evidence type="ECO:0000259" key="3">
    <source>
        <dbReference type="Pfam" id="PF26153"/>
    </source>
</evidence>
<feature type="region of interest" description="Disordered" evidence="1">
    <location>
        <begin position="1"/>
        <end position="32"/>
    </location>
</feature>
<dbReference type="OrthoDB" id="10039566at2759"/>
<dbReference type="VEuPathDB" id="FungiDB:SPPG_04556"/>
<dbReference type="AlphaFoldDB" id="A0A0L0HFH3"/>
<keyword evidence="5" id="KW-1185">Reference proteome</keyword>